<protein>
    <recommendedName>
        <fullName evidence="2">glutathione transferase</fullName>
        <ecNumber evidence="2">2.5.1.18</ecNumber>
    </recommendedName>
    <alternativeName>
        <fullName evidence="4">GST class-pi</fullName>
    </alternativeName>
</protein>
<proteinExistence type="inferred from homology"/>
<dbReference type="PANTHER" id="PTHR11571:SF248">
    <property type="entry name" value="GLUTATHIONE S-TRANSFERASE"/>
    <property type="match status" value="1"/>
</dbReference>
<feature type="region of interest" description="Disordered" evidence="5">
    <location>
        <begin position="217"/>
        <end position="244"/>
    </location>
</feature>
<evidence type="ECO:0000313" key="8">
    <source>
        <dbReference type="RefSeq" id="XP_040495466.1"/>
    </source>
</evidence>
<dbReference type="InterPro" id="IPR036249">
    <property type="entry name" value="Thioredoxin-like_sf"/>
</dbReference>
<feature type="compositionally biased region" description="Gly residues" evidence="5">
    <location>
        <begin position="234"/>
        <end position="244"/>
    </location>
</feature>
<dbReference type="FunFam" id="3.40.30.10:FF:000071">
    <property type="entry name" value="Glutathione S-transferase P"/>
    <property type="match status" value="1"/>
</dbReference>
<dbReference type="GO" id="GO:0006749">
    <property type="term" value="P:glutathione metabolic process"/>
    <property type="evidence" value="ECO:0007669"/>
    <property type="project" value="TreeGrafter"/>
</dbReference>
<dbReference type="CDD" id="cd03076">
    <property type="entry name" value="GST_N_Pi"/>
    <property type="match status" value="1"/>
</dbReference>
<dbReference type="PROSITE" id="PS50404">
    <property type="entry name" value="GST_NTER"/>
    <property type="match status" value="1"/>
</dbReference>
<feature type="compositionally biased region" description="Basic and acidic residues" evidence="5">
    <location>
        <begin position="170"/>
        <end position="180"/>
    </location>
</feature>
<feature type="region of interest" description="Disordered" evidence="5">
    <location>
        <begin position="103"/>
        <end position="180"/>
    </location>
</feature>
<evidence type="ECO:0000256" key="1">
    <source>
        <dbReference type="ARBA" id="ARBA00007297"/>
    </source>
</evidence>
<dbReference type="EC" id="2.5.1.18" evidence="2"/>
<dbReference type="AlphaFoldDB" id="A0A8M1GIG8"/>
<evidence type="ECO:0000313" key="7">
    <source>
        <dbReference type="Proteomes" id="UP000261680"/>
    </source>
</evidence>
<evidence type="ECO:0000256" key="5">
    <source>
        <dbReference type="SAM" id="MobiDB-lite"/>
    </source>
</evidence>
<dbReference type="GO" id="GO:0004364">
    <property type="term" value="F:glutathione transferase activity"/>
    <property type="evidence" value="ECO:0007669"/>
    <property type="project" value="UniProtKB-EC"/>
</dbReference>
<dbReference type="InterPro" id="IPR050213">
    <property type="entry name" value="GST_superfamily"/>
</dbReference>
<dbReference type="Gene3D" id="3.40.30.10">
    <property type="entry name" value="Glutaredoxin"/>
    <property type="match status" value="1"/>
</dbReference>
<dbReference type="InterPro" id="IPR004045">
    <property type="entry name" value="Glutathione_S-Trfase_N"/>
</dbReference>
<reference evidence="8" key="1">
    <citation type="submission" date="2025-08" db="UniProtKB">
        <authorList>
            <consortium name="RefSeq"/>
        </authorList>
    </citation>
    <scope>IDENTIFICATION</scope>
    <source>
        <tissue evidence="8">Whole blood</tissue>
    </source>
</reference>
<dbReference type="PANTHER" id="PTHR11571">
    <property type="entry name" value="GLUTATHIONE S-TRANSFERASE"/>
    <property type="match status" value="1"/>
</dbReference>
<evidence type="ECO:0000259" key="6">
    <source>
        <dbReference type="PROSITE" id="PS50404"/>
    </source>
</evidence>
<evidence type="ECO:0000256" key="2">
    <source>
        <dbReference type="ARBA" id="ARBA00012452"/>
    </source>
</evidence>
<gene>
    <name evidence="8" type="primary">LOC103679521</name>
</gene>
<dbReference type="RefSeq" id="XP_040495466.1">
    <property type="nucleotide sequence ID" value="XM_040639532.1"/>
</dbReference>
<dbReference type="SUPFAM" id="SSF52833">
    <property type="entry name" value="Thioredoxin-like"/>
    <property type="match status" value="1"/>
</dbReference>
<comment type="similarity">
    <text evidence="1">Belongs to the GST superfamily. Pi family.</text>
</comment>
<organism evidence="7 8">
    <name type="scientific">Ursus maritimus</name>
    <name type="common">Polar bear</name>
    <name type="synonym">Thalarctos maritimus</name>
    <dbReference type="NCBI Taxonomy" id="29073"/>
    <lineage>
        <taxon>Eukaryota</taxon>
        <taxon>Metazoa</taxon>
        <taxon>Chordata</taxon>
        <taxon>Craniata</taxon>
        <taxon>Vertebrata</taxon>
        <taxon>Euteleostomi</taxon>
        <taxon>Mammalia</taxon>
        <taxon>Eutheria</taxon>
        <taxon>Laurasiatheria</taxon>
        <taxon>Carnivora</taxon>
        <taxon>Caniformia</taxon>
        <taxon>Ursidae</taxon>
        <taxon>Ursus</taxon>
    </lineage>
</organism>
<dbReference type="GO" id="GO:0005829">
    <property type="term" value="C:cytosol"/>
    <property type="evidence" value="ECO:0007669"/>
    <property type="project" value="TreeGrafter"/>
</dbReference>
<feature type="domain" description="GST N-terminal" evidence="6">
    <location>
        <begin position="18"/>
        <end position="97"/>
    </location>
</feature>
<accession>A0A8M1GIG8</accession>
<sequence length="244" mass="26116">MQLRGGSSFTPCFSLLVPPYTIVYFPTRGRCEAMRMLLADQGQSWKEEVVTKETWLQGPLKASCLYGQLPKFQDGDLTLYQSNAILRHLGRTFGAARAPEAFRDPADTEPGGPGLHCGRPDLLRGLQPAGPAAESPGPGPRLLGLPAPALGLCGAPQRPAQAQGLPGLPRAREPPCPRSPKDVSLLSLPWEKGCPLQPINIERGKLCCGSLRGRRARGPLPLPRLPREDEGQAGRLGPGTELGV</sequence>
<keyword evidence="7" id="KW-1185">Reference proteome</keyword>
<dbReference type="Proteomes" id="UP000261680">
    <property type="component" value="Unplaced"/>
</dbReference>
<dbReference type="GeneID" id="103679521"/>
<feature type="compositionally biased region" description="Low complexity" evidence="5">
    <location>
        <begin position="128"/>
        <end position="156"/>
    </location>
</feature>
<name>A0A8M1GIG8_URSMA</name>
<dbReference type="Pfam" id="PF02798">
    <property type="entry name" value="GST_N"/>
    <property type="match status" value="1"/>
</dbReference>
<keyword evidence="3" id="KW-0808">Transferase</keyword>
<evidence type="ECO:0000256" key="4">
    <source>
        <dbReference type="ARBA" id="ARBA00032759"/>
    </source>
</evidence>
<evidence type="ECO:0000256" key="3">
    <source>
        <dbReference type="ARBA" id="ARBA00022679"/>
    </source>
</evidence>